<keyword evidence="3" id="KW-1185">Reference proteome</keyword>
<evidence type="ECO:0000256" key="1">
    <source>
        <dbReference type="SAM" id="MobiDB-lite"/>
    </source>
</evidence>
<dbReference type="AlphaFoldDB" id="A0A087AS38"/>
<sequence length="192" mass="19932">MPNISKVTITSEGVEVSDWPAITPPNAVAAAAIATTAGRHDSHSITVHVASNGESAARAIADNAMLQATPAASFDHIIDAGETPVLASVWQLPRSRSSTSRYRPGNVPAIAIANSTVSSSVNATPSRSSSPPASHARNSSPAASGNSRYMRYTERSIIMMSCRSSARNARGAVMRFPPAYGADHACSIVTVC</sequence>
<feature type="region of interest" description="Disordered" evidence="1">
    <location>
        <begin position="118"/>
        <end position="146"/>
    </location>
</feature>
<evidence type="ECO:0000313" key="3">
    <source>
        <dbReference type="Proteomes" id="UP000029046"/>
    </source>
</evidence>
<proteinExistence type="predicted"/>
<name>A0A087AS38_9BIFI</name>
<gene>
    <name evidence="2" type="ORF">BIGA_3052</name>
</gene>
<comment type="caution">
    <text evidence="2">The sequence shown here is derived from an EMBL/GenBank/DDBJ whole genome shotgun (WGS) entry which is preliminary data.</text>
</comment>
<protein>
    <submittedName>
        <fullName evidence="2">Uncharacterized protein</fullName>
    </submittedName>
</protein>
<feature type="compositionally biased region" description="Low complexity" evidence="1">
    <location>
        <begin position="125"/>
        <end position="144"/>
    </location>
</feature>
<accession>A0A087AS38</accession>
<organism evidence="2 3">
    <name type="scientific">Bifidobacterium pullorum subsp. gallinarum</name>
    <dbReference type="NCBI Taxonomy" id="78344"/>
    <lineage>
        <taxon>Bacteria</taxon>
        <taxon>Bacillati</taxon>
        <taxon>Actinomycetota</taxon>
        <taxon>Actinomycetes</taxon>
        <taxon>Bifidobacteriales</taxon>
        <taxon>Bifidobacteriaceae</taxon>
        <taxon>Bifidobacterium</taxon>
    </lineage>
</organism>
<reference evidence="2 3" key="1">
    <citation type="submission" date="2014-03" db="EMBL/GenBank/DDBJ databases">
        <title>Genomics of Bifidobacteria.</title>
        <authorList>
            <person name="Ventura M."/>
            <person name="Milani C."/>
            <person name="Lugli G.A."/>
        </authorList>
    </citation>
    <scope>NUCLEOTIDE SEQUENCE [LARGE SCALE GENOMIC DNA]</scope>
    <source>
        <strain evidence="2 3">LMG 11586</strain>
    </source>
</reference>
<evidence type="ECO:0000313" key="2">
    <source>
        <dbReference type="EMBL" id="KFI61588.1"/>
    </source>
</evidence>
<dbReference type="Proteomes" id="UP000029046">
    <property type="component" value="Unassembled WGS sequence"/>
</dbReference>
<dbReference type="EMBL" id="JGYX01000001">
    <property type="protein sequence ID" value="KFI61588.1"/>
    <property type="molecule type" value="Genomic_DNA"/>
</dbReference>